<sequence length="107" mass="11979">MPTTSIGNQASFAILGKKVIIEINTDQPEARGGHTPHLLEEAFSWHESLRQNRHMQPGRFTPMRCRAAEPPLPRGVALSSRGRKPARHWAVVKRCFRCQAFCDSSAS</sequence>
<name>A0A926GAJ0_9RHOB</name>
<dbReference type="AlphaFoldDB" id="A0A926GAJ0"/>
<reference evidence="1" key="1">
    <citation type="submission" date="2020-08" db="EMBL/GenBank/DDBJ databases">
        <title>Paracoccus amoyensis sp. nov., isolated from the surface seawater at coast of Xiamen, Fujian.</title>
        <authorList>
            <person name="Lyu L."/>
        </authorList>
    </citation>
    <scope>NUCLEOTIDE SEQUENCE</scope>
    <source>
        <strain evidence="1">11-3</strain>
    </source>
</reference>
<proteinExistence type="predicted"/>
<keyword evidence="2" id="KW-1185">Reference proteome</keyword>
<gene>
    <name evidence="1" type="ORF">H4P12_12290</name>
</gene>
<dbReference type="Proteomes" id="UP000608594">
    <property type="component" value="Unassembled WGS sequence"/>
</dbReference>
<dbReference type="EMBL" id="JACOQL010000003">
    <property type="protein sequence ID" value="MBC9247473.1"/>
    <property type="molecule type" value="Genomic_DNA"/>
</dbReference>
<evidence type="ECO:0000313" key="1">
    <source>
        <dbReference type="EMBL" id="MBC9247473.1"/>
    </source>
</evidence>
<protein>
    <submittedName>
        <fullName evidence="1">Uncharacterized protein</fullName>
    </submittedName>
</protein>
<evidence type="ECO:0000313" key="2">
    <source>
        <dbReference type="Proteomes" id="UP000608594"/>
    </source>
</evidence>
<accession>A0A926GAJ0</accession>
<comment type="caution">
    <text evidence="1">The sequence shown here is derived from an EMBL/GenBank/DDBJ whole genome shotgun (WGS) entry which is preliminary data.</text>
</comment>
<dbReference type="RefSeq" id="WP_187794014.1">
    <property type="nucleotide sequence ID" value="NZ_JACOQL010000003.1"/>
</dbReference>
<organism evidence="1 2">
    <name type="scientific">Paracoccus amoyensis</name>
    <dbReference type="NCBI Taxonomy" id="2760093"/>
    <lineage>
        <taxon>Bacteria</taxon>
        <taxon>Pseudomonadati</taxon>
        <taxon>Pseudomonadota</taxon>
        <taxon>Alphaproteobacteria</taxon>
        <taxon>Rhodobacterales</taxon>
        <taxon>Paracoccaceae</taxon>
        <taxon>Paracoccus</taxon>
    </lineage>
</organism>